<keyword evidence="1" id="KW-0812">Transmembrane</keyword>
<reference evidence="3" key="1">
    <citation type="submission" date="2017-01" db="EMBL/GenBank/DDBJ databases">
        <authorList>
            <person name="Varghese N."/>
            <person name="Submissions S."/>
        </authorList>
    </citation>
    <scope>NUCLEOTIDE SEQUENCE [LARGE SCALE GENOMIC DNA]</scope>
    <source>
        <strain evidence="3">DSM 15366</strain>
    </source>
</reference>
<dbReference type="STRING" id="228959.SAMN05421797_10316"/>
<gene>
    <name evidence="2" type="ORF">SAMN05421797_10316</name>
</gene>
<name>A0A1N6V6V7_9FLAO</name>
<dbReference type="RefSeq" id="WP_076548429.1">
    <property type="nucleotide sequence ID" value="NZ_FTMA01000003.1"/>
</dbReference>
<sequence length="113" mass="13741">MVKSEQLRNLIRRESKHKKKKSTSFSDKTKRNFQWRPILALIGVYIIFIMDWQWAWGILFLYWVIPDIFRGVTYFIDPVERDNNPILFWAIVISWIIMSLFSLSTLFIDFTQY</sequence>
<accession>A0A1N6V6V7</accession>
<protein>
    <submittedName>
        <fullName evidence="2">Uncharacterized protein</fullName>
    </submittedName>
</protein>
<evidence type="ECO:0000313" key="3">
    <source>
        <dbReference type="Proteomes" id="UP000186953"/>
    </source>
</evidence>
<dbReference type="OrthoDB" id="7869902at2"/>
<evidence type="ECO:0000313" key="2">
    <source>
        <dbReference type="EMBL" id="SIQ73613.1"/>
    </source>
</evidence>
<evidence type="ECO:0000256" key="1">
    <source>
        <dbReference type="SAM" id="Phobius"/>
    </source>
</evidence>
<feature type="transmembrane region" description="Helical" evidence="1">
    <location>
        <begin position="38"/>
        <end position="65"/>
    </location>
</feature>
<dbReference type="Proteomes" id="UP000186953">
    <property type="component" value="Unassembled WGS sequence"/>
</dbReference>
<proteinExistence type="predicted"/>
<dbReference type="EMBL" id="FTMA01000003">
    <property type="protein sequence ID" value="SIQ73613.1"/>
    <property type="molecule type" value="Genomic_DNA"/>
</dbReference>
<keyword evidence="1" id="KW-0472">Membrane</keyword>
<keyword evidence="3" id="KW-1185">Reference proteome</keyword>
<dbReference type="AlphaFoldDB" id="A0A1N6V6V7"/>
<feature type="transmembrane region" description="Helical" evidence="1">
    <location>
        <begin position="85"/>
        <end position="108"/>
    </location>
</feature>
<keyword evidence="1" id="KW-1133">Transmembrane helix</keyword>
<organism evidence="2 3">
    <name type="scientific">Maribacter ulvicola</name>
    <dbReference type="NCBI Taxonomy" id="228959"/>
    <lineage>
        <taxon>Bacteria</taxon>
        <taxon>Pseudomonadati</taxon>
        <taxon>Bacteroidota</taxon>
        <taxon>Flavobacteriia</taxon>
        <taxon>Flavobacteriales</taxon>
        <taxon>Flavobacteriaceae</taxon>
        <taxon>Maribacter</taxon>
    </lineage>
</organism>